<evidence type="ECO:0000256" key="1">
    <source>
        <dbReference type="SAM" id="MobiDB-lite"/>
    </source>
</evidence>
<evidence type="ECO:0000313" key="2">
    <source>
        <dbReference type="EMBL" id="KAK4882339.1"/>
    </source>
</evidence>
<proteinExistence type="predicted"/>
<name>A0AAN7PCN5_9COLE</name>
<protein>
    <submittedName>
        <fullName evidence="2">Uncharacterized protein</fullName>
    </submittedName>
</protein>
<feature type="region of interest" description="Disordered" evidence="1">
    <location>
        <begin position="1"/>
        <end position="23"/>
    </location>
</feature>
<organism evidence="2 3">
    <name type="scientific">Aquatica leii</name>
    <dbReference type="NCBI Taxonomy" id="1421715"/>
    <lineage>
        <taxon>Eukaryota</taxon>
        <taxon>Metazoa</taxon>
        <taxon>Ecdysozoa</taxon>
        <taxon>Arthropoda</taxon>
        <taxon>Hexapoda</taxon>
        <taxon>Insecta</taxon>
        <taxon>Pterygota</taxon>
        <taxon>Neoptera</taxon>
        <taxon>Endopterygota</taxon>
        <taxon>Coleoptera</taxon>
        <taxon>Polyphaga</taxon>
        <taxon>Elateriformia</taxon>
        <taxon>Elateroidea</taxon>
        <taxon>Lampyridae</taxon>
        <taxon>Luciolinae</taxon>
        <taxon>Aquatica</taxon>
    </lineage>
</organism>
<accession>A0AAN7PCN5</accession>
<dbReference type="AlphaFoldDB" id="A0AAN7PCN5"/>
<evidence type="ECO:0000313" key="3">
    <source>
        <dbReference type="Proteomes" id="UP001353858"/>
    </source>
</evidence>
<keyword evidence="3" id="KW-1185">Reference proteome</keyword>
<reference evidence="3" key="1">
    <citation type="submission" date="2023-01" db="EMBL/GenBank/DDBJ databases">
        <title>Key to firefly adult light organ development and bioluminescence: homeobox transcription factors regulate luciferase expression and transportation to peroxisome.</title>
        <authorList>
            <person name="Fu X."/>
        </authorList>
    </citation>
    <scope>NUCLEOTIDE SEQUENCE [LARGE SCALE GENOMIC DNA]</scope>
</reference>
<gene>
    <name evidence="2" type="ORF">RN001_005658</name>
</gene>
<dbReference type="Proteomes" id="UP001353858">
    <property type="component" value="Unassembled WGS sequence"/>
</dbReference>
<sequence>MDSVLETPDISSLDVSEDEHESDSYNVIDSSLVQNDASLSSNEDFTVNKKNIKPVESDDDDHDIQDGLISSSRYLEESEFMLSKDQSQVQADIQSISSTSPSPDNHMIQIDSCNEEDEDKPINISDTETSNSIIKIVGEVEKFKSQKIEVTVLEYKQQQNKVEALGSEVMKMKGFIRAVDATKLPDGGTAVFDKIENLIKEHKKQQLKFENMSVIKGSEIQKPSISWQQLEVGFNNVLPRTQGKQALETLNLQKW</sequence>
<dbReference type="EMBL" id="JARPUR010000002">
    <property type="protein sequence ID" value="KAK4882339.1"/>
    <property type="molecule type" value="Genomic_DNA"/>
</dbReference>
<comment type="caution">
    <text evidence="2">The sequence shown here is derived from an EMBL/GenBank/DDBJ whole genome shotgun (WGS) entry which is preliminary data.</text>
</comment>